<keyword evidence="7" id="KW-1185">Reference proteome</keyword>
<keyword evidence="2" id="KW-0964">Secreted</keyword>
<feature type="region of interest" description="Disordered" evidence="4">
    <location>
        <begin position="139"/>
        <end position="168"/>
    </location>
</feature>
<evidence type="ECO:0000256" key="5">
    <source>
        <dbReference type="SAM" id="Phobius"/>
    </source>
</evidence>
<keyword evidence="3" id="KW-0732">Signal</keyword>
<sequence length="512" mass="55640">MAQWERAIRETVGHDYGHVQSQKEAAALSKKCFPRLVLPAREACQLFLNNGCRRRAVPVRGAVLRVAYCDTIDVDLAVLEPVTRVGGHPAACDGVSSARVVLQRYMDRHISSYANEPSRGRARSSAVYIRAPMPVGLWSHARAPRDPRMHRATEADREPRSPGQLRVPAPATAANSAETDQFFQQIPGRFGTSLLPSSVGHPKACMHEVASSPRPRLFLPHRTITPACTTRAQQQHRPIHVATITEGVKILLSTACRILASQHEASPAYPRLLPPTEEGEQEEEDFSSLKQGRILALLSSSSRLSLLYCIDASGLAGASRLHSLPLSMMATTGCFQAGAADSSRTRRPFAWRPVLLLFLLLLLLLVPSCCQATRGMQPFKGKPLDPGTANHFLGFLPRGLVPPSGPSRQHNSIGAQDQSHPCVHAVIAPACVECIINGVQEVLLVEEEKGKGEQMKAAAAANDLAWPARETIQWMEAAHRSGPACTCMSCHSASVTLLTPRQEGSDRSKMHA</sequence>
<dbReference type="OrthoDB" id="1935957at2759"/>
<dbReference type="Proteomes" id="UP000636709">
    <property type="component" value="Unassembled WGS sequence"/>
</dbReference>
<evidence type="ECO:0000313" key="7">
    <source>
        <dbReference type="Proteomes" id="UP000636709"/>
    </source>
</evidence>
<evidence type="ECO:0000256" key="4">
    <source>
        <dbReference type="SAM" id="MobiDB-lite"/>
    </source>
</evidence>
<accession>A0A835B0E9</accession>
<proteinExistence type="predicted"/>
<evidence type="ECO:0000256" key="1">
    <source>
        <dbReference type="ARBA" id="ARBA00004239"/>
    </source>
</evidence>
<dbReference type="GO" id="GO:0005576">
    <property type="term" value="C:extracellular region"/>
    <property type="evidence" value="ECO:0007669"/>
    <property type="project" value="UniProtKB-SubCell"/>
</dbReference>
<keyword evidence="5" id="KW-0812">Transmembrane</keyword>
<dbReference type="InterPro" id="IPR039639">
    <property type="entry name" value="IDA-like"/>
</dbReference>
<gene>
    <name evidence="6" type="ORF">HU200_043433</name>
</gene>
<dbReference type="GO" id="GO:0010227">
    <property type="term" value="P:floral organ abscission"/>
    <property type="evidence" value="ECO:0007669"/>
    <property type="project" value="InterPro"/>
</dbReference>
<organism evidence="6 7">
    <name type="scientific">Digitaria exilis</name>
    <dbReference type="NCBI Taxonomy" id="1010633"/>
    <lineage>
        <taxon>Eukaryota</taxon>
        <taxon>Viridiplantae</taxon>
        <taxon>Streptophyta</taxon>
        <taxon>Embryophyta</taxon>
        <taxon>Tracheophyta</taxon>
        <taxon>Spermatophyta</taxon>
        <taxon>Magnoliopsida</taxon>
        <taxon>Liliopsida</taxon>
        <taxon>Poales</taxon>
        <taxon>Poaceae</taxon>
        <taxon>PACMAD clade</taxon>
        <taxon>Panicoideae</taxon>
        <taxon>Panicodae</taxon>
        <taxon>Paniceae</taxon>
        <taxon>Anthephorinae</taxon>
        <taxon>Digitaria</taxon>
    </lineage>
</organism>
<name>A0A835B0E9_9POAL</name>
<dbReference type="EMBL" id="JACEFO010002063">
    <property type="protein sequence ID" value="KAF8686607.1"/>
    <property type="molecule type" value="Genomic_DNA"/>
</dbReference>
<evidence type="ECO:0000256" key="2">
    <source>
        <dbReference type="ARBA" id="ARBA00022525"/>
    </source>
</evidence>
<dbReference type="AlphaFoldDB" id="A0A835B0E9"/>
<feature type="transmembrane region" description="Helical" evidence="5">
    <location>
        <begin position="349"/>
        <end position="370"/>
    </location>
</feature>
<reference evidence="6" key="1">
    <citation type="submission" date="2020-07" db="EMBL/GenBank/DDBJ databases">
        <title>Genome sequence and genetic diversity analysis of an under-domesticated orphan crop, white fonio (Digitaria exilis).</title>
        <authorList>
            <person name="Bennetzen J.L."/>
            <person name="Chen S."/>
            <person name="Ma X."/>
            <person name="Wang X."/>
            <person name="Yssel A.E.J."/>
            <person name="Chaluvadi S.R."/>
            <person name="Johnson M."/>
            <person name="Gangashetty P."/>
            <person name="Hamidou F."/>
            <person name="Sanogo M.D."/>
            <person name="Zwaenepoel A."/>
            <person name="Wallace J."/>
            <person name="Van De Peer Y."/>
            <person name="Van Deynze A."/>
        </authorList>
    </citation>
    <scope>NUCLEOTIDE SEQUENCE</scope>
    <source>
        <tissue evidence="6">Leaves</tissue>
    </source>
</reference>
<dbReference type="PANTHER" id="PTHR33599:SF20">
    <property type="entry name" value="PROTEIN IDA"/>
    <property type="match status" value="1"/>
</dbReference>
<feature type="compositionally biased region" description="Basic and acidic residues" evidence="4">
    <location>
        <begin position="143"/>
        <end position="160"/>
    </location>
</feature>
<comment type="caution">
    <text evidence="6">The sequence shown here is derived from an EMBL/GenBank/DDBJ whole genome shotgun (WGS) entry which is preliminary data.</text>
</comment>
<keyword evidence="5" id="KW-0472">Membrane</keyword>
<dbReference type="PANTHER" id="PTHR33599">
    <property type="entry name" value="PROTEIN IDA-LIKE 5"/>
    <property type="match status" value="1"/>
</dbReference>
<comment type="subcellular location">
    <subcellularLocation>
        <location evidence="1">Secreted</location>
        <location evidence="1">Extracellular space</location>
    </subcellularLocation>
</comment>
<protein>
    <submittedName>
        <fullName evidence="6">Uncharacterized protein</fullName>
    </submittedName>
</protein>
<evidence type="ECO:0000313" key="6">
    <source>
        <dbReference type="EMBL" id="KAF8686607.1"/>
    </source>
</evidence>
<evidence type="ECO:0000256" key="3">
    <source>
        <dbReference type="ARBA" id="ARBA00022729"/>
    </source>
</evidence>
<keyword evidence="5" id="KW-1133">Transmembrane helix</keyword>